<evidence type="ECO:0000256" key="2">
    <source>
        <dbReference type="ARBA" id="ARBA00007849"/>
    </source>
</evidence>
<dbReference type="InterPro" id="IPR005201">
    <property type="entry name" value="TIM_ENGase"/>
</dbReference>
<evidence type="ECO:0000256" key="1">
    <source>
        <dbReference type="ARBA" id="ARBA00004514"/>
    </source>
</evidence>
<dbReference type="AlphaFoldDB" id="A0AAX6G380"/>
<comment type="function">
    <text evidence="8">Endoglycosidase that releases N-glycans from glycoproteins by cleaving the beta-1,4-glycosidic bond in the N,N'-diacetylchitobiose core. Involved in the production of high-mannose type N-glycans during plant development and fruit maturation.</text>
</comment>
<comment type="catalytic activity">
    <reaction evidence="7">
        <text>an N(4)-(oligosaccharide-(1-&gt;3)-[oligosaccharide-(1-&gt;6)]-beta-D-Man-(1-&gt;4)-beta-D-GlcNAc-(1-&gt;4)-alpha-D-GlcNAc)-L-asparaginyl-[protein] + H2O = an oligosaccharide-(1-&gt;3)-[oligosaccharide-(1-&gt;6)]-beta-D-Man-(1-&gt;4)-D-GlcNAc + N(4)-(N-acetyl-beta-D-glucosaminyl)-L-asparaginyl-[protein]</text>
        <dbReference type="Rhea" id="RHEA:73067"/>
        <dbReference type="Rhea" id="RHEA-COMP:12603"/>
        <dbReference type="Rhea" id="RHEA-COMP:18176"/>
        <dbReference type="ChEBI" id="CHEBI:15377"/>
        <dbReference type="ChEBI" id="CHEBI:132248"/>
        <dbReference type="ChEBI" id="CHEBI:192714"/>
        <dbReference type="ChEBI" id="CHEBI:192715"/>
        <dbReference type="EC" id="3.2.1.96"/>
    </reaction>
</comment>
<evidence type="ECO:0000256" key="6">
    <source>
        <dbReference type="ARBA" id="ARBA00023295"/>
    </source>
</evidence>
<dbReference type="CDD" id="cd06547">
    <property type="entry name" value="GH85_ENGase"/>
    <property type="match status" value="1"/>
</dbReference>
<evidence type="ECO:0000256" key="7">
    <source>
        <dbReference type="ARBA" id="ARBA00034414"/>
    </source>
</evidence>
<gene>
    <name evidence="11" type="ORF">M6B38_385795</name>
</gene>
<dbReference type="FunFam" id="3.20.20.80:FF:000043">
    <property type="entry name" value="cytosolic endo-beta-N-acetylglucosaminidase"/>
    <property type="match status" value="1"/>
</dbReference>
<comment type="subcellular location">
    <subcellularLocation>
        <location evidence="1">Cytoplasm</location>
        <location evidence="1">Cytosol</location>
    </subcellularLocation>
</comment>
<protein>
    <recommendedName>
        <fullName evidence="3">mannosyl-glycoprotein endo-beta-N-acetylglucosaminidase</fullName>
        <ecNumber evidence="3">3.2.1.96</ecNumber>
    </recommendedName>
</protein>
<evidence type="ECO:0000256" key="4">
    <source>
        <dbReference type="ARBA" id="ARBA00022490"/>
    </source>
</evidence>
<dbReference type="PANTHER" id="PTHR13246">
    <property type="entry name" value="ENDO BETA N-ACETYLGLUCOSAMINIDASE"/>
    <property type="match status" value="1"/>
</dbReference>
<evidence type="ECO:0000313" key="12">
    <source>
        <dbReference type="Proteomes" id="UP001140949"/>
    </source>
</evidence>
<evidence type="ECO:0000259" key="10">
    <source>
        <dbReference type="Pfam" id="PF25529"/>
    </source>
</evidence>
<evidence type="ECO:0000256" key="8">
    <source>
        <dbReference type="ARBA" id="ARBA00060018"/>
    </source>
</evidence>
<feature type="domain" description="Cytosolic endo-beta-N-acetylglucosaminidase TIM barrel" evidence="9">
    <location>
        <begin position="76"/>
        <end position="353"/>
    </location>
</feature>
<dbReference type="InterPro" id="IPR057882">
    <property type="entry name" value="ENGase_C"/>
</dbReference>
<dbReference type="Gene3D" id="3.20.20.80">
    <property type="entry name" value="Glycosidases"/>
    <property type="match status" value="1"/>
</dbReference>
<dbReference type="Pfam" id="PF03644">
    <property type="entry name" value="Glyco_hydro_85"/>
    <property type="match status" value="1"/>
</dbReference>
<sequence>MANPNPNPPPPPPFDPSKPSVPISYPIKDLAGIESRSYFDSFHYPFNVASVPLPTLLAELPPRRRILVCHDMMGGYADDRWVQGGTNAAAYALWHWHLVDVFVYFSHNLVTLPPPGWTNAAHTHGVKVLGTFIAEWKEGEEICKTLLSTKESAQMYAERLAELAVALGFDGWLINMEVKLKREQIANLKEFVSHLTQTMHSSVRGSLVIWYDSVTKDGHLDYQNQLNEKNKPFFDLCDGLFANYTWRESYPKNSAVFAGDRRFDVYMGIDVFGRGSYGGGQWHTSVALDLLKKDDISTAIFAPGWVYENLPKEDFQANQNRWWGLVEKSWGVLQSYPKALPFYSNFDQGHGFHFSVKSLLVADGPWNNISRQGFQPVLDNAIYPEQTSMQVLVNFEDVPYSGGGQITCKGSLKDNEFLLTRLFHGQLSLEDLPLHFSYAVKADENSLLGLCLEFSSNANDQVAVLLADGVVSEDLLLSKYHKLIHEPVKKTMGEAAVEESWVLYEASIAMSGYTLTDISIFCCQRENGEFVESLSCERISPMYETTKGWLWRLPLFLKENIFCCLTLPDKEEPKSENNRTISTGEFRAYCASLGHIRIQNTAQNIDFPPADSWVLEVQHISWASSSNGTRTVSLNIIWKHRSELTGSFTMFNIFVEKLVDRANTEASGCLVAPKQFLGSARVQAFYVSDLEVPNGVANLKFIVQACGSDGACQELDRSPTFHLAAGEECTMLLSSTINKLVGSGPLM</sequence>
<evidence type="ECO:0000256" key="3">
    <source>
        <dbReference type="ARBA" id="ARBA00012566"/>
    </source>
</evidence>
<comment type="caution">
    <text evidence="11">The sequence shown here is derived from an EMBL/GenBank/DDBJ whole genome shotgun (WGS) entry which is preliminary data.</text>
</comment>
<evidence type="ECO:0000259" key="9">
    <source>
        <dbReference type="Pfam" id="PF03644"/>
    </source>
</evidence>
<dbReference type="GO" id="GO:0033925">
    <property type="term" value="F:mannosyl-glycoprotein endo-beta-N-acetylglucosaminidase activity"/>
    <property type="evidence" value="ECO:0007669"/>
    <property type="project" value="UniProtKB-EC"/>
</dbReference>
<evidence type="ECO:0000256" key="5">
    <source>
        <dbReference type="ARBA" id="ARBA00022801"/>
    </source>
</evidence>
<reference evidence="11" key="2">
    <citation type="submission" date="2023-04" db="EMBL/GenBank/DDBJ databases">
        <authorList>
            <person name="Bruccoleri R.E."/>
            <person name="Oakeley E.J."/>
            <person name="Faust A.-M."/>
            <person name="Dessus-Babus S."/>
            <person name="Altorfer M."/>
            <person name="Burckhardt D."/>
            <person name="Oertli M."/>
            <person name="Naumann U."/>
            <person name="Petersen F."/>
            <person name="Wong J."/>
        </authorList>
    </citation>
    <scope>NUCLEOTIDE SEQUENCE</scope>
    <source>
        <strain evidence="11">GSM-AAB239-AS_SAM_17_03QT</strain>
        <tissue evidence="11">Leaf</tissue>
    </source>
</reference>
<dbReference type="Gene3D" id="2.60.120.260">
    <property type="entry name" value="Galactose-binding domain-like"/>
    <property type="match status" value="1"/>
</dbReference>
<dbReference type="PANTHER" id="PTHR13246:SF1">
    <property type="entry name" value="CYTOSOLIC ENDO-BETA-N-ACETYLGLUCOSAMINIDASE"/>
    <property type="match status" value="1"/>
</dbReference>
<keyword evidence="4" id="KW-0963">Cytoplasm</keyword>
<dbReference type="Proteomes" id="UP001140949">
    <property type="component" value="Unassembled WGS sequence"/>
</dbReference>
<feature type="domain" description="Cytosolic endo-beta-N-acetylglucosaminidase C-terminal" evidence="10">
    <location>
        <begin position="606"/>
        <end position="724"/>
    </location>
</feature>
<evidence type="ECO:0000313" key="11">
    <source>
        <dbReference type="EMBL" id="KAJ6822927.1"/>
    </source>
</evidence>
<keyword evidence="5" id="KW-0378">Hydrolase</keyword>
<accession>A0AAX6G380</accession>
<dbReference type="GO" id="GO:0006491">
    <property type="term" value="P:N-glycan processing"/>
    <property type="evidence" value="ECO:0007669"/>
    <property type="project" value="UniProtKB-ARBA"/>
</dbReference>
<name>A0AAX6G380_IRIPA</name>
<reference evidence="11" key="1">
    <citation type="journal article" date="2023" name="GigaByte">
        <title>Genome assembly of the bearded iris, Iris pallida Lam.</title>
        <authorList>
            <person name="Bruccoleri R.E."/>
            <person name="Oakeley E.J."/>
            <person name="Faust A.M.E."/>
            <person name="Altorfer M."/>
            <person name="Dessus-Babus S."/>
            <person name="Burckhardt D."/>
            <person name="Oertli M."/>
            <person name="Naumann U."/>
            <person name="Petersen F."/>
            <person name="Wong J."/>
        </authorList>
    </citation>
    <scope>NUCLEOTIDE SEQUENCE</scope>
    <source>
        <strain evidence="11">GSM-AAB239-AS_SAM_17_03QT</strain>
    </source>
</reference>
<comment type="similarity">
    <text evidence="2">Belongs to the glycosyl hydrolase 85 family.</text>
</comment>
<dbReference type="EMBL" id="JANAVB010023800">
    <property type="protein sequence ID" value="KAJ6822927.1"/>
    <property type="molecule type" value="Genomic_DNA"/>
</dbReference>
<proteinExistence type="inferred from homology"/>
<organism evidence="11 12">
    <name type="scientific">Iris pallida</name>
    <name type="common">Sweet iris</name>
    <dbReference type="NCBI Taxonomy" id="29817"/>
    <lineage>
        <taxon>Eukaryota</taxon>
        <taxon>Viridiplantae</taxon>
        <taxon>Streptophyta</taxon>
        <taxon>Embryophyta</taxon>
        <taxon>Tracheophyta</taxon>
        <taxon>Spermatophyta</taxon>
        <taxon>Magnoliopsida</taxon>
        <taxon>Liliopsida</taxon>
        <taxon>Asparagales</taxon>
        <taxon>Iridaceae</taxon>
        <taxon>Iridoideae</taxon>
        <taxon>Irideae</taxon>
        <taxon>Iris</taxon>
    </lineage>
</organism>
<dbReference type="EC" id="3.2.1.96" evidence="3"/>
<dbReference type="InterPro" id="IPR032979">
    <property type="entry name" value="ENGase"/>
</dbReference>
<dbReference type="Pfam" id="PF25529">
    <property type="entry name" value="Ig_ENGASE1_C"/>
    <property type="match status" value="1"/>
</dbReference>
<keyword evidence="6" id="KW-0326">Glycosidase</keyword>
<keyword evidence="12" id="KW-1185">Reference proteome</keyword>
<dbReference type="GO" id="GO:0005829">
    <property type="term" value="C:cytosol"/>
    <property type="evidence" value="ECO:0007669"/>
    <property type="project" value="UniProtKB-SubCell"/>
</dbReference>